<feature type="transmembrane region" description="Helical" evidence="1">
    <location>
        <begin position="222"/>
        <end position="246"/>
    </location>
</feature>
<dbReference type="EMBL" id="STGY01000004">
    <property type="protein sequence ID" value="THV43339.1"/>
    <property type="molecule type" value="Genomic_DNA"/>
</dbReference>
<organism evidence="2 3">
    <name type="scientific">Glycomyces buryatensis</name>
    <dbReference type="NCBI Taxonomy" id="2570927"/>
    <lineage>
        <taxon>Bacteria</taxon>
        <taxon>Bacillati</taxon>
        <taxon>Actinomycetota</taxon>
        <taxon>Actinomycetes</taxon>
        <taxon>Glycomycetales</taxon>
        <taxon>Glycomycetaceae</taxon>
        <taxon>Glycomyces</taxon>
    </lineage>
</organism>
<name>A0A4S8QPJ5_9ACTN</name>
<protein>
    <submittedName>
        <fullName evidence="2">ABC transporter permease</fullName>
    </submittedName>
</protein>
<gene>
    <name evidence="2" type="ORF">FAB82_01280</name>
</gene>
<reference evidence="3" key="1">
    <citation type="submission" date="2019-04" db="EMBL/GenBank/DDBJ databases">
        <title>Nocardioides xinjiangensis sp. nov.</title>
        <authorList>
            <person name="Liu S."/>
        </authorList>
    </citation>
    <scope>NUCLEOTIDE SEQUENCE [LARGE SCALE GENOMIC DNA]</scope>
    <source>
        <strain evidence="3">18</strain>
    </source>
</reference>
<proteinExistence type="predicted"/>
<keyword evidence="1" id="KW-0812">Transmembrane</keyword>
<keyword evidence="1" id="KW-0472">Membrane</keyword>
<dbReference type="Pfam" id="PF12730">
    <property type="entry name" value="ABC2_membrane_4"/>
    <property type="match status" value="1"/>
</dbReference>
<dbReference type="PANTHER" id="PTHR37305">
    <property type="entry name" value="INTEGRAL MEMBRANE PROTEIN-RELATED"/>
    <property type="match status" value="1"/>
</dbReference>
<evidence type="ECO:0000313" key="2">
    <source>
        <dbReference type="EMBL" id="THV43339.1"/>
    </source>
</evidence>
<keyword evidence="3" id="KW-1185">Reference proteome</keyword>
<evidence type="ECO:0000256" key="1">
    <source>
        <dbReference type="SAM" id="Phobius"/>
    </source>
</evidence>
<feature type="transmembrane region" description="Helical" evidence="1">
    <location>
        <begin position="97"/>
        <end position="124"/>
    </location>
</feature>
<comment type="caution">
    <text evidence="2">The sequence shown here is derived from an EMBL/GenBank/DDBJ whole genome shotgun (WGS) entry which is preliminary data.</text>
</comment>
<feature type="transmembrane region" description="Helical" evidence="1">
    <location>
        <begin position="52"/>
        <end position="76"/>
    </location>
</feature>
<accession>A0A4S8QPJ5</accession>
<dbReference type="RefSeq" id="WP_136532730.1">
    <property type="nucleotide sequence ID" value="NZ_STGY01000004.1"/>
</dbReference>
<feature type="transmembrane region" description="Helical" evidence="1">
    <location>
        <begin position="144"/>
        <end position="164"/>
    </location>
</feature>
<dbReference type="OrthoDB" id="3297477at2"/>
<sequence length="251" mass="26302">MSALGQAASAEWVKVRSVRSTAVTLTVFAVLSLGFARLVGGSLEDSFYGGDTLSATFMGLLITQLILVTFAVASVGSEYSTGTIRASLAAVPSRGRLFAAKMTVVGAAVAVTVLPVELAAFAIVQGLAGDKAAGWTDWETIESLLGGWISLTLMCVFAAAITVLTRSTVWTLAILLPILFLSGQGLGNLDAIRPVIQYFPDQVGMVIMHMTIPGDPTFGRDYGAWTGIGILVLWTAAALGAGWLAMRRRDA</sequence>
<dbReference type="PANTHER" id="PTHR37305:SF1">
    <property type="entry name" value="MEMBRANE PROTEIN"/>
    <property type="match status" value="1"/>
</dbReference>
<feature type="transmembrane region" description="Helical" evidence="1">
    <location>
        <begin position="169"/>
        <end position="187"/>
    </location>
</feature>
<feature type="transmembrane region" description="Helical" evidence="1">
    <location>
        <begin position="21"/>
        <end position="40"/>
    </location>
</feature>
<keyword evidence="1" id="KW-1133">Transmembrane helix</keyword>
<dbReference type="Proteomes" id="UP000308760">
    <property type="component" value="Unassembled WGS sequence"/>
</dbReference>
<dbReference type="AlphaFoldDB" id="A0A4S8QPJ5"/>
<evidence type="ECO:0000313" key="3">
    <source>
        <dbReference type="Proteomes" id="UP000308760"/>
    </source>
</evidence>
<reference evidence="2 3" key="2">
    <citation type="submission" date="2019-05" db="EMBL/GenBank/DDBJ databases">
        <title>Glycomyces buryatensis sp. nov.</title>
        <authorList>
            <person name="Nikitina E."/>
        </authorList>
    </citation>
    <scope>NUCLEOTIDE SEQUENCE [LARGE SCALE GENOMIC DNA]</scope>
    <source>
        <strain evidence="2 3">18</strain>
    </source>
</reference>